<reference evidence="3" key="1">
    <citation type="submission" date="2012-04" db="EMBL/GenBank/DDBJ databases">
        <title>The Genome Sequence of Loa loa.</title>
        <authorList>
            <consortium name="The Broad Institute Genome Sequencing Platform"/>
            <consortium name="Broad Institute Genome Sequencing Center for Infectious Disease"/>
            <person name="Nutman T.B."/>
            <person name="Fink D.L."/>
            <person name="Russ C."/>
            <person name="Young S."/>
            <person name="Zeng Q."/>
            <person name="Gargeya S."/>
            <person name="Alvarado L."/>
            <person name="Berlin A."/>
            <person name="Chapman S.B."/>
            <person name="Chen Z."/>
            <person name="Freedman E."/>
            <person name="Gellesch M."/>
            <person name="Goldberg J."/>
            <person name="Griggs A."/>
            <person name="Gujja S."/>
            <person name="Heilman E.R."/>
            <person name="Heiman D."/>
            <person name="Howarth C."/>
            <person name="Mehta T."/>
            <person name="Neiman D."/>
            <person name="Pearson M."/>
            <person name="Roberts A."/>
            <person name="Saif S."/>
            <person name="Shea T."/>
            <person name="Shenoy N."/>
            <person name="Sisk P."/>
            <person name="Stolte C."/>
            <person name="Sykes S."/>
            <person name="White J."/>
            <person name="Yandava C."/>
            <person name="Haas B."/>
            <person name="Henn M.R."/>
            <person name="Nusbaum C."/>
            <person name="Birren B."/>
        </authorList>
    </citation>
    <scope>NUCLEOTIDE SEQUENCE [LARGE SCALE GENOMIC DNA]</scope>
</reference>
<dbReference type="CTD" id="9949400"/>
<dbReference type="InParanoid" id="A0A1S0TM52"/>
<keyword evidence="2" id="KW-0812">Transmembrane</keyword>
<evidence type="ECO:0000256" key="1">
    <source>
        <dbReference type="SAM" id="MobiDB-lite"/>
    </source>
</evidence>
<proteinExistence type="predicted"/>
<feature type="compositionally biased region" description="Polar residues" evidence="1">
    <location>
        <begin position="39"/>
        <end position="52"/>
    </location>
</feature>
<dbReference type="EMBL" id="JH712270">
    <property type="protein sequence ID" value="EFO16565.1"/>
    <property type="molecule type" value="Genomic_DNA"/>
</dbReference>
<name>A0A1S0TM52_LOALO</name>
<dbReference type="KEGG" id="loa:LOAG_11938"/>
<sequence length="114" mass="12779">MPNGKLLNRPVNALYPLEITAEENSEIQPTASKKPMEKPNQQKGPVASTTRNATQIRIQTPSIITSEGNILLQSGMEKLRNSFIIAHQFIVLYTYIFILLFLLLISARTILSPE</sequence>
<gene>
    <name evidence="3" type="ORF">LOAG_11938</name>
</gene>
<dbReference type="GeneID" id="9949400"/>
<dbReference type="AlphaFoldDB" id="A0A1S0TM52"/>
<evidence type="ECO:0000313" key="3">
    <source>
        <dbReference type="EMBL" id="EFO16565.1"/>
    </source>
</evidence>
<dbReference type="RefSeq" id="XP_003147503.1">
    <property type="nucleotide sequence ID" value="XM_003147455.1"/>
</dbReference>
<feature type="transmembrane region" description="Helical" evidence="2">
    <location>
        <begin position="83"/>
        <end position="105"/>
    </location>
</feature>
<evidence type="ECO:0000256" key="2">
    <source>
        <dbReference type="SAM" id="Phobius"/>
    </source>
</evidence>
<keyword evidence="2" id="KW-1133">Transmembrane helix</keyword>
<organism evidence="3">
    <name type="scientific">Loa loa</name>
    <name type="common">Eye worm</name>
    <name type="synonym">Filaria loa</name>
    <dbReference type="NCBI Taxonomy" id="7209"/>
    <lineage>
        <taxon>Eukaryota</taxon>
        <taxon>Metazoa</taxon>
        <taxon>Ecdysozoa</taxon>
        <taxon>Nematoda</taxon>
        <taxon>Chromadorea</taxon>
        <taxon>Rhabditida</taxon>
        <taxon>Spirurina</taxon>
        <taxon>Spiruromorpha</taxon>
        <taxon>Filarioidea</taxon>
        <taxon>Onchocercidae</taxon>
        <taxon>Loa</taxon>
    </lineage>
</organism>
<protein>
    <submittedName>
        <fullName evidence="3">Uncharacterized protein</fullName>
    </submittedName>
</protein>
<feature type="region of interest" description="Disordered" evidence="1">
    <location>
        <begin position="24"/>
        <end position="52"/>
    </location>
</feature>
<keyword evidence="2" id="KW-0472">Membrane</keyword>
<accession>A0A1S0TM52</accession>